<feature type="transmembrane region" description="Helical" evidence="1">
    <location>
        <begin position="112"/>
        <end position="134"/>
    </location>
</feature>
<evidence type="ECO:0000313" key="3">
    <source>
        <dbReference type="EMBL" id="SMR02703.1"/>
    </source>
</evidence>
<dbReference type="EMBL" id="LT853882">
    <property type="protein sequence ID" value="SMQ99844.1"/>
    <property type="molecule type" value="Genomic_DNA"/>
</dbReference>
<reference evidence="3 5" key="1">
    <citation type="submission" date="2017-05" db="EMBL/GenBank/DDBJ databases">
        <authorList>
            <person name="Song R."/>
            <person name="Chenine A.L."/>
            <person name="Ruprecht R.M."/>
        </authorList>
    </citation>
    <scope>NUCLEOTIDE SEQUENCE [LARGE SCALE GENOMIC DNA]</scope>
    <source>
        <strain evidence="3">PD5205</strain>
    </source>
</reference>
<keyword evidence="1" id="KW-1133">Transmembrane helix</keyword>
<name>A0A1Y6HMT0_9XANT</name>
<protein>
    <submittedName>
        <fullName evidence="3">Transglutaminase</fullName>
    </submittedName>
</protein>
<dbReference type="Proteomes" id="UP000195877">
    <property type="component" value="Chromosome 1"/>
</dbReference>
<evidence type="ECO:0000313" key="4">
    <source>
        <dbReference type="Proteomes" id="UP000195877"/>
    </source>
</evidence>
<evidence type="ECO:0000256" key="1">
    <source>
        <dbReference type="SAM" id="Phobius"/>
    </source>
</evidence>
<dbReference type="STRING" id="48664.BER92_06690"/>
<organism evidence="3 5">
    <name type="scientific">Xanthomonas fragariae</name>
    <dbReference type="NCBI Taxonomy" id="48664"/>
    <lineage>
        <taxon>Bacteria</taxon>
        <taxon>Pseudomonadati</taxon>
        <taxon>Pseudomonadota</taxon>
        <taxon>Gammaproteobacteria</taxon>
        <taxon>Lysobacterales</taxon>
        <taxon>Lysobacteraceae</taxon>
        <taxon>Xanthomonas</taxon>
    </lineage>
</organism>
<evidence type="ECO:0000313" key="5">
    <source>
        <dbReference type="Proteomes" id="UP000195953"/>
    </source>
</evidence>
<gene>
    <name evidence="3" type="ORF">PD5205_01393</name>
    <name evidence="2" type="ORF">PD885_02613</name>
</gene>
<proteinExistence type="predicted"/>
<keyword evidence="1" id="KW-0812">Transmembrane</keyword>
<reference evidence="2 4" key="2">
    <citation type="submission" date="2017-05" db="EMBL/GenBank/DDBJ databases">
        <authorList>
            <person name="Blom J."/>
        </authorList>
    </citation>
    <scope>NUCLEOTIDE SEQUENCE [LARGE SCALE GENOMIC DNA]</scope>
    <source>
        <strain evidence="2">PD885</strain>
    </source>
</reference>
<dbReference type="RefSeq" id="WP_002810667.1">
    <property type="nucleotide sequence ID" value="NZ_ORXZ01000103.1"/>
</dbReference>
<dbReference type="Proteomes" id="UP000195953">
    <property type="component" value="Chromosome 1"/>
</dbReference>
<keyword evidence="1" id="KW-0472">Membrane</keyword>
<dbReference type="AlphaFoldDB" id="A0A1Y6HMT0"/>
<sequence>MIDDADALNVRTHEAYRLEWPADEGDELGFPLFQLSEWMDVWPEGAAIHRPYPRRWRNACRGRHAALLHTGASDPAGLARLAMCALLLMLGGPWWSVCAVQTVGGATGSRRIRAFGAWALTVSALGVLIAKLGVPVPMVAMS</sequence>
<accession>A0A1Y6HMT0</accession>
<feature type="transmembrane region" description="Helical" evidence="1">
    <location>
        <begin position="78"/>
        <end position="100"/>
    </location>
</feature>
<dbReference type="EMBL" id="LT853885">
    <property type="protein sequence ID" value="SMR02703.1"/>
    <property type="molecule type" value="Genomic_DNA"/>
</dbReference>
<keyword evidence="4" id="KW-1185">Reference proteome</keyword>
<evidence type="ECO:0000313" key="2">
    <source>
        <dbReference type="EMBL" id="SMQ99844.1"/>
    </source>
</evidence>